<organism evidence="2 3">
    <name type="scientific">Litomosoides sigmodontis</name>
    <name type="common">Filarial nematode worm</name>
    <dbReference type="NCBI Taxonomy" id="42156"/>
    <lineage>
        <taxon>Eukaryota</taxon>
        <taxon>Metazoa</taxon>
        <taxon>Ecdysozoa</taxon>
        <taxon>Nematoda</taxon>
        <taxon>Chromadorea</taxon>
        <taxon>Rhabditida</taxon>
        <taxon>Spirurina</taxon>
        <taxon>Spiruromorpha</taxon>
        <taxon>Filarioidea</taxon>
        <taxon>Onchocercidae</taxon>
        <taxon>Litomosoides</taxon>
    </lineage>
</organism>
<sequence length="156" mass="17823">MKLTNEFISHNCDCAVRSEIEMAAEKVAETASTTPVEQSSPTQPSAAGERKSESTKRSRTKSSGSKRRKKRETLPEGFDQWPEADQKYYKDISALLRDSKATRKQCSFTRSKIGIWKSLKLRWVYHPTYNTEVNAYKKALKEVIPLDKTANLDIDF</sequence>
<feature type="compositionally biased region" description="Polar residues" evidence="1">
    <location>
        <begin position="30"/>
        <end position="45"/>
    </location>
</feature>
<protein>
    <submittedName>
        <fullName evidence="2">Uncharacterized protein</fullName>
    </submittedName>
</protein>
<dbReference type="EMBL" id="UYRX01000230">
    <property type="protein sequence ID" value="VDK78058.1"/>
    <property type="molecule type" value="Genomic_DNA"/>
</dbReference>
<keyword evidence="3" id="KW-1185">Reference proteome</keyword>
<proteinExistence type="predicted"/>
<feature type="region of interest" description="Disordered" evidence="1">
    <location>
        <begin position="26"/>
        <end position="78"/>
    </location>
</feature>
<name>A0A3P6UG93_LITSI</name>
<dbReference type="Proteomes" id="UP000277928">
    <property type="component" value="Unassembled WGS sequence"/>
</dbReference>
<dbReference type="AlphaFoldDB" id="A0A3P6UG93"/>
<evidence type="ECO:0000313" key="2">
    <source>
        <dbReference type="EMBL" id="VDK78058.1"/>
    </source>
</evidence>
<dbReference type="OMA" id="WAYHPTH"/>
<dbReference type="OrthoDB" id="5864691at2759"/>
<gene>
    <name evidence="2" type="ORF">NLS_LOCUS3931</name>
</gene>
<feature type="compositionally biased region" description="Basic residues" evidence="1">
    <location>
        <begin position="57"/>
        <end position="71"/>
    </location>
</feature>
<evidence type="ECO:0000256" key="1">
    <source>
        <dbReference type="SAM" id="MobiDB-lite"/>
    </source>
</evidence>
<evidence type="ECO:0000313" key="3">
    <source>
        <dbReference type="Proteomes" id="UP000277928"/>
    </source>
</evidence>
<reference evidence="2 3" key="1">
    <citation type="submission" date="2018-08" db="EMBL/GenBank/DDBJ databases">
        <authorList>
            <person name="Laetsch R D."/>
            <person name="Stevens L."/>
            <person name="Kumar S."/>
            <person name="Blaxter L. M."/>
        </authorList>
    </citation>
    <scope>NUCLEOTIDE SEQUENCE [LARGE SCALE GENOMIC DNA]</scope>
</reference>
<accession>A0A3P6UG93</accession>